<name>A0ABT5BRL7_9BACT</name>
<dbReference type="Proteomes" id="UP001217485">
    <property type="component" value="Unassembled WGS sequence"/>
</dbReference>
<evidence type="ECO:0000313" key="1">
    <source>
        <dbReference type="EMBL" id="MDC0676737.1"/>
    </source>
</evidence>
<sequence>MSRSSVDLRSYNGLEQADASLCIGKSRIFAIMTWNPHDVWDFLTQF</sequence>
<reference evidence="1 2" key="1">
    <citation type="submission" date="2023-01" db="EMBL/GenBank/DDBJ databases">
        <title>Minimal conservation of predation-associated metabolite biosynthetic gene clusters underscores biosynthetic potential of Myxococcota including descriptions for ten novel species: Archangium lansinium sp. nov., Myxococcus landrumus sp. nov., Nannocystis bai.</title>
        <authorList>
            <person name="Ahearne A."/>
            <person name="Stevens C."/>
            <person name="Dowd S."/>
        </authorList>
    </citation>
    <scope>NUCLEOTIDE SEQUENCE [LARGE SCALE GENOMIC DNA]</scope>
    <source>
        <strain evidence="1 2">WIWO2</strain>
    </source>
</reference>
<organism evidence="1 2">
    <name type="scientific">Sorangium atrum</name>
    <dbReference type="NCBI Taxonomy" id="2995308"/>
    <lineage>
        <taxon>Bacteria</taxon>
        <taxon>Pseudomonadati</taxon>
        <taxon>Myxococcota</taxon>
        <taxon>Polyangia</taxon>
        <taxon>Polyangiales</taxon>
        <taxon>Polyangiaceae</taxon>
        <taxon>Sorangium</taxon>
    </lineage>
</organism>
<protein>
    <submittedName>
        <fullName evidence="1">Uncharacterized protein</fullName>
    </submittedName>
</protein>
<proteinExistence type="predicted"/>
<dbReference type="EMBL" id="JAQNDK010000001">
    <property type="protein sequence ID" value="MDC0676737.1"/>
    <property type="molecule type" value="Genomic_DNA"/>
</dbReference>
<keyword evidence="2" id="KW-1185">Reference proteome</keyword>
<evidence type="ECO:0000313" key="2">
    <source>
        <dbReference type="Proteomes" id="UP001217485"/>
    </source>
</evidence>
<accession>A0ABT5BRL7</accession>
<comment type="caution">
    <text evidence="1">The sequence shown here is derived from an EMBL/GenBank/DDBJ whole genome shotgun (WGS) entry which is preliminary data.</text>
</comment>
<dbReference type="RefSeq" id="WP_272093512.1">
    <property type="nucleotide sequence ID" value="NZ_JAQNDK010000001.1"/>
</dbReference>
<gene>
    <name evidence="1" type="ORF">POL72_03225</name>
</gene>